<dbReference type="SUPFAM" id="SSF69618">
    <property type="entry name" value="HemD-like"/>
    <property type="match status" value="1"/>
</dbReference>
<comment type="caution">
    <text evidence="2">The sequence shown here is derived from an EMBL/GenBank/DDBJ whole genome shotgun (WGS) entry which is preliminary data.</text>
</comment>
<organism evidence="2 3">
    <name type="scientific">Venenivibrio stagnispumantis</name>
    <dbReference type="NCBI Taxonomy" id="407998"/>
    <lineage>
        <taxon>Bacteria</taxon>
        <taxon>Pseudomonadati</taxon>
        <taxon>Aquificota</taxon>
        <taxon>Aquificia</taxon>
        <taxon>Aquificales</taxon>
        <taxon>Hydrogenothermaceae</taxon>
        <taxon>Venenivibrio</taxon>
    </lineage>
</organism>
<dbReference type="GO" id="GO:0004852">
    <property type="term" value="F:uroporphyrinogen-III synthase activity"/>
    <property type="evidence" value="ECO:0007669"/>
    <property type="project" value="InterPro"/>
</dbReference>
<sequence length="229" mass="26197">MKNIIITRAKEQFEEIKDLFLKNGLNPIPFPTIKITPADFSINEDFDIYIFTSANAVKFFHKKMPIIKNKMIIAVGSKTAEKLKELGYKDIIIPDLFSAEGILEYIKNNYLEDKKIALIRALEGINTLTENIKNIKLIPVYQTSLNKPENANQIKDMILNSKIDYILFTSPSTIDGFFYTFENESIDLLKKVKIAVIGKTTEKALNKKGLKADIIPEKYTIEEVIKKMI</sequence>
<dbReference type="Gene3D" id="3.40.50.10090">
    <property type="match status" value="2"/>
</dbReference>
<protein>
    <submittedName>
        <fullName evidence="2">Uroporphyrinogen-III synthase</fullName>
    </submittedName>
</protein>
<dbReference type="Proteomes" id="UP001157947">
    <property type="component" value="Unassembled WGS sequence"/>
</dbReference>
<proteinExistence type="predicted"/>
<evidence type="ECO:0000313" key="3">
    <source>
        <dbReference type="Proteomes" id="UP001157947"/>
    </source>
</evidence>
<name>A0AA45WIF7_9AQUI</name>
<accession>A0AA45WIF7</accession>
<evidence type="ECO:0000313" key="2">
    <source>
        <dbReference type="EMBL" id="SMP00489.1"/>
    </source>
</evidence>
<dbReference type="InterPro" id="IPR003754">
    <property type="entry name" value="4pyrrol_synth_uPrphyn_synth"/>
</dbReference>
<reference evidence="2" key="1">
    <citation type="submission" date="2017-05" db="EMBL/GenBank/DDBJ databases">
        <authorList>
            <person name="Varghese N."/>
            <person name="Submissions S."/>
        </authorList>
    </citation>
    <scope>NUCLEOTIDE SEQUENCE</scope>
    <source>
        <strain evidence="2">DSM 18763</strain>
    </source>
</reference>
<keyword evidence="3" id="KW-1185">Reference proteome</keyword>
<dbReference type="InterPro" id="IPR036108">
    <property type="entry name" value="4pyrrol_syn_uPrphyn_synt_sf"/>
</dbReference>
<evidence type="ECO:0000259" key="1">
    <source>
        <dbReference type="Pfam" id="PF02602"/>
    </source>
</evidence>
<feature type="domain" description="Tetrapyrrole biosynthesis uroporphyrinogen III synthase" evidence="1">
    <location>
        <begin position="15"/>
        <end position="225"/>
    </location>
</feature>
<dbReference type="RefSeq" id="WP_265133563.1">
    <property type="nucleotide sequence ID" value="NZ_FXTX01000001.1"/>
</dbReference>
<dbReference type="InterPro" id="IPR039793">
    <property type="entry name" value="UROS/Hem4"/>
</dbReference>
<dbReference type="EMBL" id="FXTX01000001">
    <property type="protein sequence ID" value="SMP00489.1"/>
    <property type="molecule type" value="Genomic_DNA"/>
</dbReference>
<dbReference type="CDD" id="cd06578">
    <property type="entry name" value="HemD"/>
    <property type="match status" value="1"/>
</dbReference>
<dbReference type="GO" id="GO:0006780">
    <property type="term" value="P:uroporphyrinogen III biosynthetic process"/>
    <property type="evidence" value="ECO:0007669"/>
    <property type="project" value="InterPro"/>
</dbReference>
<dbReference type="AlphaFoldDB" id="A0AA45WIF7"/>
<dbReference type="Pfam" id="PF02602">
    <property type="entry name" value="HEM4"/>
    <property type="match status" value="1"/>
</dbReference>
<gene>
    <name evidence="2" type="ORF">SAMN06264868_101112</name>
</gene>
<dbReference type="PANTHER" id="PTHR40082:SF1">
    <property type="entry name" value="BLR5956 PROTEIN"/>
    <property type="match status" value="1"/>
</dbReference>
<dbReference type="PANTHER" id="PTHR40082">
    <property type="entry name" value="BLR5956 PROTEIN"/>
    <property type="match status" value="1"/>
</dbReference>